<keyword evidence="5" id="KW-1185">Reference proteome</keyword>
<dbReference type="Gene3D" id="3.40.50.1460">
    <property type="match status" value="1"/>
</dbReference>
<name>A0A0D2DSV5_9EURO</name>
<dbReference type="VEuPathDB" id="FungiDB:PV06_03910"/>
<gene>
    <name evidence="4" type="ORF">PV06_03910</name>
</gene>
<evidence type="ECO:0000313" key="5">
    <source>
        <dbReference type="Proteomes" id="UP000053342"/>
    </source>
</evidence>
<dbReference type="HOGENOM" id="CLU_335241_0_0_1"/>
<accession>A0A0D2DSV5</accession>
<evidence type="ECO:0000256" key="1">
    <source>
        <dbReference type="SAM" id="Coils"/>
    </source>
</evidence>
<feature type="region of interest" description="Disordered" evidence="2">
    <location>
        <begin position="1"/>
        <end position="49"/>
    </location>
</feature>
<evidence type="ECO:0000259" key="3">
    <source>
        <dbReference type="Pfam" id="PF00656"/>
    </source>
</evidence>
<dbReference type="Proteomes" id="UP000053342">
    <property type="component" value="Unassembled WGS sequence"/>
</dbReference>
<sequence>MSSATPDSGAEKAGRIMEVAQNDIEQLGRQSEEQQHNDNVAEGESVPDDEAVNAILTGKTLVECGCIPPTKDHLDNLKTWRDDMNNALRKLPAVDVQYKNVVVLMAYWEVSDVSHLRKHADELGAVFKDYNYKVETHILDNHPDSKKANVDIYNEFKDKLDEAIRIVSKQDESNLLILYYVGHGGTLDGKKPGDTAAPYVWQPTQSSPTHRLQFRQCQPILMNMRADVLFIFDCCYALAMIQEGEYEIWNQRSEILGASSALEEASAMRKSSFTAALAEELRKRARQSGQGANWYYTLLTSTEKTRHYKLVQAPLWRRYSGPSFRTGIFLQDMNWKSSPQTGATAAGADTDSGLGSSTASITSQARLWQDTINNLTDLSDVRVLIKIRLRNPAEQLLDADWMDMFEHRPSNIASIEVNVASKVVCHGIFESDSSILLVTVPIWLWQTVQHNTSYENLGVVHSDNLLAPGRAAGALEVATAFSPLVRAKQKQTTLDERRPSVAVPTRAIGITPADQALSKRGFQVEPAGMNPMAIERGRSEGDQINRTERRLERRELELMRRELDVSNREWKILEGTVLERKVEAVKGDLLKQRVEVDAGGEKLKELKNEVNVTATGMKELEGEVKAAQQKVMQQQMDMGLAEAKLKELKNEINSVKYEITRQQYYAELKLAEFQHEADVIEERVRYQQHKVNLARMVLRNDAAVAEVQVKELDHGVDVAKDKLKQHQVGLNLAEDKIRELEEREKLAEERKRRHEESVRLIERRLVERERAVAKRELLLRQTNGRNSKSMAVLSDTLTAVNDLVSSDPWLGRGWGKLVKNMPNSRFQDMVAKKTDMVGNREVRRILAGKGM</sequence>
<dbReference type="Pfam" id="PF00656">
    <property type="entry name" value="Peptidase_C14"/>
    <property type="match status" value="1"/>
</dbReference>
<dbReference type="OrthoDB" id="4157287at2759"/>
<evidence type="ECO:0000313" key="4">
    <source>
        <dbReference type="EMBL" id="KIW45525.1"/>
    </source>
</evidence>
<feature type="domain" description="Peptidase C14 caspase" evidence="3">
    <location>
        <begin position="119"/>
        <end position="287"/>
    </location>
</feature>
<protein>
    <recommendedName>
        <fullName evidence="3">Peptidase C14 caspase domain-containing protein</fullName>
    </recommendedName>
</protein>
<dbReference type="STRING" id="215243.A0A0D2DSV5"/>
<evidence type="ECO:0000256" key="2">
    <source>
        <dbReference type="SAM" id="MobiDB-lite"/>
    </source>
</evidence>
<dbReference type="AlphaFoldDB" id="A0A0D2DSV5"/>
<reference evidence="4 5" key="1">
    <citation type="submission" date="2015-01" db="EMBL/GenBank/DDBJ databases">
        <title>The Genome Sequence of Exophiala oligosperma CBS72588.</title>
        <authorList>
            <consortium name="The Broad Institute Genomics Platform"/>
            <person name="Cuomo C."/>
            <person name="de Hoog S."/>
            <person name="Gorbushina A."/>
            <person name="Stielow B."/>
            <person name="Teixiera M."/>
            <person name="Abouelleil A."/>
            <person name="Chapman S.B."/>
            <person name="Priest M."/>
            <person name="Young S.K."/>
            <person name="Wortman J."/>
            <person name="Nusbaum C."/>
            <person name="Birren B."/>
        </authorList>
    </citation>
    <scope>NUCLEOTIDE SEQUENCE [LARGE SCALE GENOMIC DNA]</scope>
    <source>
        <strain evidence="4 5">CBS 72588</strain>
    </source>
</reference>
<dbReference type="InterPro" id="IPR011600">
    <property type="entry name" value="Pept_C14_caspase"/>
</dbReference>
<dbReference type="GeneID" id="27355984"/>
<organism evidence="4 5">
    <name type="scientific">Exophiala oligosperma</name>
    <dbReference type="NCBI Taxonomy" id="215243"/>
    <lineage>
        <taxon>Eukaryota</taxon>
        <taxon>Fungi</taxon>
        <taxon>Dikarya</taxon>
        <taxon>Ascomycota</taxon>
        <taxon>Pezizomycotina</taxon>
        <taxon>Eurotiomycetes</taxon>
        <taxon>Chaetothyriomycetidae</taxon>
        <taxon>Chaetothyriales</taxon>
        <taxon>Herpotrichiellaceae</taxon>
        <taxon>Exophiala</taxon>
    </lineage>
</organism>
<dbReference type="RefSeq" id="XP_016265741.1">
    <property type="nucleotide sequence ID" value="XM_016404736.1"/>
</dbReference>
<keyword evidence="1" id="KW-0175">Coiled coil</keyword>
<feature type="coiled-coil region" evidence="1">
    <location>
        <begin position="603"/>
        <end position="658"/>
    </location>
</feature>
<proteinExistence type="predicted"/>
<dbReference type="EMBL" id="KN847334">
    <property type="protein sequence ID" value="KIW45525.1"/>
    <property type="molecule type" value="Genomic_DNA"/>
</dbReference>
<feature type="coiled-coil region" evidence="1">
    <location>
        <begin position="723"/>
        <end position="764"/>
    </location>
</feature>
<dbReference type="GO" id="GO:0006508">
    <property type="term" value="P:proteolysis"/>
    <property type="evidence" value="ECO:0007669"/>
    <property type="project" value="InterPro"/>
</dbReference>
<dbReference type="GO" id="GO:0004197">
    <property type="term" value="F:cysteine-type endopeptidase activity"/>
    <property type="evidence" value="ECO:0007669"/>
    <property type="project" value="InterPro"/>
</dbReference>